<evidence type="ECO:0000313" key="1">
    <source>
        <dbReference type="EMBL" id="OOR20184.1"/>
    </source>
</evidence>
<sequence length="177" mass="20267">MFLIVKSKLGDIRTYEDNREKRFIAKDILMDAIGYQNITDALKKVDRKEMDTIQMPGGYKLVVLTFEGLKQFFTRTNSRKEEFKIMKLWAIEQGVVPKEVDKPVATKLPALGDAFNNSEFGQLEVLEVESKQVRTYSLEGNFYGSITKSYVNALLLLQEYGLWLSLLLVKPSSISLK</sequence>
<reference evidence="1 2" key="1">
    <citation type="submission" date="2017-01" db="EMBL/GenBank/DDBJ databases">
        <title>Bacillus cereus isolates.</title>
        <authorList>
            <person name="Beno S.M."/>
        </authorList>
    </citation>
    <scope>NUCLEOTIDE SEQUENCE [LARGE SCALE GENOMIC DNA]</scope>
    <source>
        <strain evidence="1 2">FSL M7-1219</strain>
    </source>
</reference>
<organism evidence="1 2">
    <name type="scientific">Bacillus cereus</name>
    <dbReference type="NCBI Taxonomy" id="1396"/>
    <lineage>
        <taxon>Bacteria</taxon>
        <taxon>Bacillati</taxon>
        <taxon>Bacillota</taxon>
        <taxon>Bacilli</taxon>
        <taxon>Bacillales</taxon>
        <taxon>Bacillaceae</taxon>
        <taxon>Bacillus</taxon>
        <taxon>Bacillus cereus group</taxon>
    </lineage>
</organism>
<dbReference type="EMBL" id="MUAL01000089">
    <property type="protein sequence ID" value="OOR20184.1"/>
    <property type="molecule type" value="Genomic_DNA"/>
</dbReference>
<gene>
    <name evidence="1" type="ORF">BW892_24530</name>
</gene>
<evidence type="ECO:0000313" key="2">
    <source>
        <dbReference type="Proteomes" id="UP000191124"/>
    </source>
</evidence>
<protein>
    <submittedName>
        <fullName evidence="1">Uncharacterized protein</fullName>
    </submittedName>
</protein>
<dbReference type="RefSeq" id="WP_078181842.1">
    <property type="nucleotide sequence ID" value="NZ_MUAL01000089.1"/>
</dbReference>
<proteinExistence type="predicted"/>
<dbReference type="Proteomes" id="UP000191124">
    <property type="component" value="Unassembled WGS sequence"/>
</dbReference>
<comment type="caution">
    <text evidence="1">The sequence shown here is derived from an EMBL/GenBank/DDBJ whole genome shotgun (WGS) entry which is preliminary data.</text>
</comment>
<name>A0A1S9UDM0_BACCE</name>
<accession>A0A1S9UDM0</accession>
<dbReference type="AlphaFoldDB" id="A0A1S9UDM0"/>